<dbReference type="AlphaFoldDB" id="A0A1J1C5Z4"/>
<proteinExistence type="predicted"/>
<dbReference type="KEGG" id="caby:Cabys_970"/>
<gene>
    <name evidence="1" type="ORF">Cabys_970</name>
</gene>
<accession>A0A1J1C5Z4</accession>
<sequence length="38" mass="4432">MVVFIPAKMFLIAASPPWIKKTRFMGRFLVSTPIFLYI</sequence>
<evidence type="ECO:0000313" key="2">
    <source>
        <dbReference type="Proteomes" id="UP000183868"/>
    </source>
</evidence>
<organism evidence="1 2">
    <name type="scientific">Caldithrix abyssi DSM 13497</name>
    <dbReference type="NCBI Taxonomy" id="880073"/>
    <lineage>
        <taxon>Bacteria</taxon>
        <taxon>Pseudomonadati</taxon>
        <taxon>Calditrichota</taxon>
        <taxon>Calditrichia</taxon>
        <taxon>Calditrichales</taxon>
        <taxon>Calditrichaceae</taxon>
        <taxon>Caldithrix</taxon>
    </lineage>
</organism>
<evidence type="ECO:0000313" key="1">
    <source>
        <dbReference type="EMBL" id="APF17721.1"/>
    </source>
</evidence>
<dbReference type="Proteomes" id="UP000183868">
    <property type="component" value="Chromosome"/>
</dbReference>
<reference evidence="1 2" key="1">
    <citation type="submission" date="2016-11" db="EMBL/GenBank/DDBJ databases">
        <title>Genomic analysis of Caldithrix abyssi and proposal of a novel bacterial phylum Caldithrichaeota.</title>
        <authorList>
            <person name="Kublanov I."/>
            <person name="Sigalova O."/>
            <person name="Gavrilov S."/>
            <person name="Lebedinsky A."/>
            <person name="Ivanova N."/>
            <person name="Daum C."/>
            <person name="Reddy T."/>
            <person name="Klenk H.P."/>
            <person name="Goker M."/>
            <person name="Reva O."/>
            <person name="Miroshnichenko M."/>
            <person name="Kyprides N."/>
            <person name="Woyke T."/>
            <person name="Gelfand M."/>
        </authorList>
    </citation>
    <scope>NUCLEOTIDE SEQUENCE [LARGE SCALE GENOMIC DNA]</scope>
    <source>
        <strain evidence="1 2">LF13</strain>
    </source>
</reference>
<dbReference type="EMBL" id="CP018099">
    <property type="protein sequence ID" value="APF17721.1"/>
    <property type="molecule type" value="Genomic_DNA"/>
</dbReference>
<name>A0A1J1C5Z4_CALAY</name>
<protein>
    <submittedName>
        <fullName evidence="1">Uncharacterized protein</fullName>
    </submittedName>
</protein>